<feature type="region of interest" description="Disordered" evidence="1">
    <location>
        <begin position="45"/>
        <end position="65"/>
    </location>
</feature>
<organism evidence="2 3">
    <name type="scientific">Amphiprion percula</name>
    <name type="common">Orange clownfish</name>
    <name type="synonym">Lutjanus percula</name>
    <dbReference type="NCBI Taxonomy" id="161767"/>
    <lineage>
        <taxon>Eukaryota</taxon>
        <taxon>Metazoa</taxon>
        <taxon>Chordata</taxon>
        <taxon>Craniata</taxon>
        <taxon>Vertebrata</taxon>
        <taxon>Euteleostomi</taxon>
        <taxon>Actinopterygii</taxon>
        <taxon>Neopterygii</taxon>
        <taxon>Teleostei</taxon>
        <taxon>Neoteleostei</taxon>
        <taxon>Acanthomorphata</taxon>
        <taxon>Ovalentaria</taxon>
        <taxon>Pomacentridae</taxon>
        <taxon>Amphiprion</taxon>
    </lineage>
</organism>
<dbReference type="Ensembl" id="ENSAPET00000029860.1">
    <property type="protein sequence ID" value="ENSAPEP00000029089.1"/>
    <property type="gene ID" value="ENSAPEG00000020669.1"/>
</dbReference>
<reference evidence="2" key="2">
    <citation type="submission" date="2025-08" db="UniProtKB">
        <authorList>
            <consortium name="Ensembl"/>
        </authorList>
    </citation>
    <scope>IDENTIFICATION</scope>
</reference>
<reference evidence="2" key="3">
    <citation type="submission" date="2025-09" db="UniProtKB">
        <authorList>
            <consortium name="Ensembl"/>
        </authorList>
    </citation>
    <scope>IDENTIFICATION</scope>
</reference>
<accession>A0A3P8TVI6</accession>
<dbReference type="AlphaFoldDB" id="A0A3P8TVI6"/>
<reference evidence="2 3" key="1">
    <citation type="submission" date="2018-03" db="EMBL/GenBank/DDBJ databases">
        <title>Finding Nemo's genes: A chromosome-scale reference assembly of the genome of the orange clownfish Amphiprion percula.</title>
        <authorList>
            <person name="Lehmann R."/>
        </authorList>
    </citation>
    <scope>NUCLEOTIDE SEQUENCE</scope>
</reference>
<evidence type="ECO:0000256" key="1">
    <source>
        <dbReference type="SAM" id="MobiDB-lite"/>
    </source>
</evidence>
<proteinExistence type="predicted"/>
<name>A0A3P8TVI6_AMPPE</name>
<dbReference type="Proteomes" id="UP000265080">
    <property type="component" value="Chromosome 10"/>
</dbReference>
<keyword evidence="3" id="KW-1185">Reference proteome</keyword>
<evidence type="ECO:0000313" key="3">
    <source>
        <dbReference type="Proteomes" id="UP000265080"/>
    </source>
</evidence>
<sequence length="141" mass="15647">PRSRRPYGNRTLTSERVQSFVCHFTNASGPHLFAWACEQAGTQRVEASPRDGVSDTSRPGFDLDASEHYATPLSSEAEKDSVRHILNVDTNEICSGLLARREPSTLSRMKMSNAYMIATHPGKRNVRGAIMSMVRGSRHTD</sequence>
<protein>
    <submittedName>
        <fullName evidence="2">Uncharacterized protein</fullName>
    </submittedName>
</protein>
<evidence type="ECO:0000313" key="2">
    <source>
        <dbReference type="Ensembl" id="ENSAPEP00000029089.1"/>
    </source>
</evidence>